<dbReference type="InterPro" id="IPR027417">
    <property type="entry name" value="P-loop_NTPase"/>
</dbReference>
<reference evidence="6 8" key="1">
    <citation type="journal article" date="2012" name="Nature">
        <title>Algal genomes reveal evolutionary mosaicism and the fate of nucleomorphs.</title>
        <authorList>
            <consortium name="DOE Joint Genome Institute"/>
            <person name="Curtis B.A."/>
            <person name="Tanifuji G."/>
            <person name="Burki F."/>
            <person name="Gruber A."/>
            <person name="Irimia M."/>
            <person name="Maruyama S."/>
            <person name="Arias M.C."/>
            <person name="Ball S.G."/>
            <person name="Gile G.H."/>
            <person name="Hirakawa Y."/>
            <person name="Hopkins J.F."/>
            <person name="Kuo A."/>
            <person name="Rensing S.A."/>
            <person name="Schmutz J."/>
            <person name="Symeonidi A."/>
            <person name="Elias M."/>
            <person name="Eveleigh R.J."/>
            <person name="Herman E.K."/>
            <person name="Klute M.J."/>
            <person name="Nakayama T."/>
            <person name="Obornik M."/>
            <person name="Reyes-Prieto A."/>
            <person name="Armbrust E.V."/>
            <person name="Aves S.J."/>
            <person name="Beiko R.G."/>
            <person name="Coutinho P."/>
            <person name="Dacks J.B."/>
            <person name="Durnford D.G."/>
            <person name="Fast N.M."/>
            <person name="Green B.R."/>
            <person name="Grisdale C.J."/>
            <person name="Hempel F."/>
            <person name="Henrissat B."/>
            <person name="Hoppner M.P."/>
            <person name="Ishida K."/>
            <person name="Kim E."/>
            <person name="Koreny L."/>
            <person name="Kroth P.G."/>
            <person name="Liu Y."/>
            <person name="Malik S.B."/>
            <person name="Maier U.G."/>
            <person name="McRose D."/>
            <person name="Mock T."/>
            <person name="Neilson J.A."/>
            <person name="Onodera N.T."/>
            <person name="Poole A.M."/>
            <person name="Pritham E.J."/>
            <person name="Richards T.A."/>
            <person name="Rocap G."/>
            <person name="Roy S.W."/>
            <person name="Sarai C."/>
            <person name="Schaack S."/>
            <person name="Shirato S."/>
            <person name="Slamovits C.H."/>
            <person name="Spencer D.F."/>
            <person name="Suzuki S."/>
            <person name="Worden A.Z."/>
            <person name="Zauner S."/>
            <person name="Barry K."/>
            <person name="Bell C."/>
            <person name="Bharti A.K."/>
            <person name="Crow J.A."/>
            <person name="Grimwood J."/>
            <person name="Kramer R."/>
            <person name="Lindquist E."/>
            <person name="Lucas S."/>
            <person name="Salamov A."/>
            <person name="McFadden G.I."/>
            <person name="Lane C.E."/>
            <person name="Keeling P.J."/>
            <person name="Gray M.W."/>
            <person name="Grigoriev I.V."/>
            <person name="Archibald J.M."/>
        </authorList>
    </citation>
    <scope>NUCLEOTIDE SEQUENCE</scope>
    <source>
        <strain evidence="6 8">CCMP2712</strain>
    </source>
</reference>
<dbReference type="InterPro" id="IPR001683">
    <property type="entry name" value="PX_dom"/>
</dbReference>
<feature type="domain" description="PX" evidence="5">
    <location>
        <begin position="985"/>
        <end position="1106"/>
    </location>
</feature>
<accession>L1JBS0</accession>
<dbReference type="InterPro" id="IPR036871">
    <property type="entry name" value="PX_dom_sf"/>
</dbReference>
<dbReference type="Proteomes" id="UP000011087">
    <property type="component" value="Unassembled WGS sequence"/>
</dbReference>
<dbReference type="Gene3D" id="3.30.1520.10">
    <property type="entry name" value="Phox-like domain"/>
    <property type="match status" value="1"/>
</dbReference>
<feature type="signal peptide" evidence="4">
    <location>
        <begin position="1"/>
        <end position="21"/>
    </location>
</feature>
<dbReference type="OMA" id="HECTEIT"/>
<feature type="compositionally biased region" description="Basic and acidic residues" evidence="3">
    <location>
        <begin position="679"/>
        <end position="688"/>
    </location>
</feature>
<feature type="compositionally biased region" description="Basic and acidic residues" evidence="3">
    <location>
        <begin position="715"/>
        <end position="739"/>
    </location>
</feature>
<dbReference type="eggNOG" id="KOG2101">
    <property type="taxonomic scope" value="Eukaryota"/>
</dbReference>
<dbReference type="GO" id="GO:0009507">
    <property type="term" value="C:chloroplast"/>
    <property type="evidence" value="ECO:0007669"/>
    <property type="project" value="UniProtKB-SubCell"/>
</dbReference>
<dbReference type="Pfam" id="PF00787">
    <property type="entry name" value="PX"/>
    <property type="match status" value="1"/>
</dbReference>
<dbReference type="CDD" id="cd06093">
    <property type="entry name" value="PX_domain"/>
    <property type="match status" value="1"/>
</dbReference>
<feature type="region of interest" description="Disordered" evidence="3">
    <location>
        <begin position="663"/>
        <end position="948"/>
    </location>
</feature>
<comment type="subcellular location">
    <subcellularLocation>
        <location evidence="1">Plastid</location>
        <location evidence="1">Chloroplast</location>
    </subcellularLocation>
</comment>
<dbReference type="PANTHER" id="PTHR24216:SF65">
    <property type="entry name" value="PAXILLIN-LIKE PROTEIN 1"/>
    <property type="match status" value="1"/>
</dbReference>
<dbReference type="GO" id="GO:0005525">
    <property type="term" value="F:GTP binding"/>
    <property type="evidence" value="ECO:0007669"/>
    <property type="project" value="InterPro"/>
</dbReference>
<name>L1JBS0_GUITC</name>
<feature type="compositionally biased region" description="Low complexity" evidence="3">
    <location>
        <begin position="1194"/>
        <end position="1203"/>
    </location>
</feature>
<dbReference type="EMBL" id="JH992996">
    <property type="protein sequence ID" value="EKX45961.1"/>
    <property type="molecule type" value="Genomic_DNA"/>
</dbReference>
<evidence type="ECO:0000256" key="4">
    <source>
        <dbReference type="SAM" id="SignalP"/>
    </source>
</evidence>
<feature type="compositionally biased region" description="Basic and acidic residues" evidence="3">
    <location>
        <begin position="663"/>
        <end position="672"/>
    </location>
</feature>
<feature type="compositionally biased region" description="Low complexity" evidence="3">
    <location>
        <begin position="893"/>
        <end position="948"/>
    </location>
</feature>
<dbReference type="KEGG" id="gtt:GUITHDRAFT_138454"/>
<evidence type="ECO:0000256" key="1">
    <source>
        <dbReference type="ARBA" id="ARBA00004229"/>
    </source>
</evidence>
<dbReference type="HOGENOM" id="CLU_269531_0_0_1"/>
<dbReference type="InterPro" id="IPR036543">
    <property type="entry name" value="Guanylate-bd_C_sf"/>
</dbReference>
<dbReference type="STRING" id="905079.L1JBS0"/>
<sequence>MGIFGNPKVSLLPLLPFPCLILNCFDSILPLSPSCYLFPFPCSVILLRDVPPDPDPVHEQQDIVMRTLLSESACNSDYADAREAQDDDVIISMWTQPFPARSSDGVEVLLYVLEMSEVPGDSQRTREVLFTLTLLLSSFVVCNIRGGLSRDVLNSFWLDVSNFRRSIRTDLDGADGYDDDLDLSEIMPKLLWILSGTSVNRRGEEASKVLSSKQYMERAFEEFDVCLKRDARSERAQGGLCHLFPDRDCFHVEKNMLSESILTEMSDNSTDSISSLNDIVKKLGVLRDKILLNAEIKRISGCIVTGTLFVSLAEYYISMLNSCNTIRHMSASRDAIDVYKTWTSGLQKQNVNRYKLQLEEKLKTLFERVSAENAKMCEQKSLKIINELYRELEEKIHSNVYQDFGEYDRDRRRFFELAPKHPSALVVIHEFMEDAVCSVAKRQEFESEQQKLEVSEIKHRAEMLEKSLHESQRREKEAREKLAKEKQVHATELEEIGQVQSRVLKETLLECEEIKRMKSETDLQLTHAMEKIEELTEWKQMNNSSVVWQTLDSRRSQSLETMLHISSLFDTSCFSPPPRPRAVQEDKTASALNQTCNSTDKWASNVVAARDLQGQLESVGEQLLNLRMLLSQDRKKTQDVVASKFENPRSSDDEIQWFTPLKIERAAEEETPRASSQRGRGDAGREEQQGACRLQMSALQEDEIQPDGETAVQEEESRRQEEVHQQEEEVHQQEKKEEVLESSAPYPEQHRQEHEAANNLRQDAPAPAEGPRAQVSHADQQAAAASSPSPASTALAAHSIPSDPTRQTPRAATQATPSFDRSADNLSYILHSPEISSSPAPPVRGSSSPAPPVRVSSPPAPPVRGSSSPAPPVQVSSSPAPPVRGSSSPAPPVQSSSSPAPPVQVSSSPAPPVQVSSSPAPPVQVSSSPAPPVQVSSPPAPPVRVSSPPAEALQELLFARIETLERSLADLQQVSAEPPADMSNLVVGCRVDQSVDHFENGKRLTKYRTSVLLANGQIFTLEKRYSEFLELYNKLTVMYPQVPMPAVAKELFGGMRSSTWFHRFDPDLIECRKVWLNEFMSTLIKLPMISTSRILHGFLSTINFINSPKKVFNVSGDPPNHAEGGSQPSSGKRERPSSGGRGGDKVDGMSKQKAQDSGDERSLSKDWVLVHVNKKAPAMQDKSAASALRERNMQQQQQQQQRQGENGFDRGTE</sequence>
<keyword evidence="8" id="KW-1185">Reference proteome</keyword>
<evidence type="ECO:0000256" key="3">
    <source>
        <dbReference type="SAM" id="MobiDB-lite"/>
    </source>
</evidence>
<dbReference type="GeneID" id="17302671"/>
<protein>
    <recommendedName>
        <fullName evidence="5">PX domain-containing protein</fullName>
    </recommendedName>
</protein>
<keyword evidence="2" id="KW-0175">Coiled coil</keyword>
<dbReference type="SUPFAM" id="SSF64268">
    <property type="entry name" value="PX domain"/>
    <property type="match status" value="1"/>
</dbReference>
<dbReference type="SUPFAM" id="SSF48340">
    <property type="entry name" value="Interferon-induced guanylate-binding protein 1 (GBP1), C-terminal domain"/>
    <property type="match status" value="1"/>
</dbReference>
<dbReference type="GO" id="GO:0035091">
    <property type="term" value="F:phosphatidylinositol binding"/>
    <property type="evidence" value="ECO:0007669"/>
    <property type="project" value="InterPro"/>
</dbReference>
<dbReference type="GO" id="GO:0003924">
    <property type="term" value="F:GTPase activity"/>
    <property type="evidence" value="ECO:0007669"/>
    <property type="project" value="InterPro"/>
</dbReference>
<reference evidence="7" key="3">
    <citation type="submission" date="2016-03" db="UniProtKB">
        <authorList>
            <consortium name="EnsemblProtists"/>
        </authorList>
    </citation>
    <scope>IDENTIFICATION</scope>
</reference>
<feature type="region of interest" description="Disordered" evidence="3">
    <location>
        <begin position="1115"/>
        <end position="1213"/>
    </location>
</feature>
<evidence type="ECO:0000313" key="6">
    <source>
        <dbReference type="EMBL" id="EKX45961.1"/>
    </source>
</evidence>
<evidence type="ECO:0000256" key="2">
    <source>
        <dbReference type="SAM" id="Coils"/>
    </source>
</evidence>
<gene>
    <name evidence="6" type="ORF">GUITHDRAFT_138454</name>
</gene>
<dbReference type="InterPro" id="IPR015894">
    <property type="entry name" value="Guanylate-bd_N"/>
</dbReference>
<dbReference type="PROSITE" id="PS50195">
    <property type="entry name" value="PX"/>
    <property type="match status" value="1"/>
</dbReference>
<feature type="coiled-coil region" evidence="2">
    <location>
        <begin position="454"/>
        <end position="488"/>
    </location>
</feature>
<organism evidence="6">
    <name type="scientific">Guillardia theta (strain CCMP2712)</name>
    <name type="common">Cryptophyte</name>
    <dbReference type="NCBI Taxonomy" id="905079"/>
    <lineage>
        <taxon>Eukaryota</taxon>
        <taxon>Cryptophyceae</taxon>
        <taxon>Pyrenomonadales</taxon>
        <taxon>Geminigeraceae</taxon>
        <taxon>Guillardia</taxon>
    </lineage>
</organism>
<reference evidence="8" key="2">
    <citation type="submission" date="2012-11" db="EMBL/GenBank/DDBJ databases">
        <authorList>
            <person name="Kuo A."/>
            <person name="Curtis B.A."/>
            <person name="Tanifuji G."/>
            <person name="Burki F."/>
            <person name="Gruber A."/>
            <person name="Irimia M."/>
            <person name="Maruyama S."/>
            <person name="Arias M.C."/>
            <person name="Ball S.G."/>
            <person name="Gile G.H."/>
            <person name="Hirakawa Y."/>
            <person name="Hopkins J.F."/>
            <person name="Rensing S.A."/>
            <person name="Schmutz J."/>
            <person name="Symeonidi A."/>
            <person name="Elias M."/>
            <person name="Eveleigh R.J."/>
            <person name="Herman E.K."/>
            <person name="Klute M.J."/>
            <person name="Nakayama T."/>
            <person name="Obornik M."/>
            <person name="Reyes-Prieto A."/>
            <person name="Armbrust E.V."/>
            <person name="Aves S.J."/>
            <person name="Beiko R.G."/>
            <person name="Coutinho P."/>
            <person name="Dacks J.B."/>
            <person name="Durnford D.G."/>
            <person name="Fast N.M."/>
            <person name="Green B.R."/>
            <person name="Grisdale C."/>
            <person name="Hempe F."/>
            <person name="Henrissat B."/>
            <person name="Hoppner M.P."/>
            <person name="Ishida K.-I."/>
            <person name="Kim E."/>
            <person name="Koreny L."/>
            <person name="Kroth P.G."/>
            <person name="Liu Y."/>
            <person name="Malik S.-B."/>
            <person name="Maier U.G."/>
            <person name="McRose D."/>
            <person name="Mock T."/>
            <person name="Neilson J.A."/>
            <person name="Onodera N.T."/>
            <person name="Poole A.M."/>
            <person name="Pritham E.J."/>
            <person name="Richards T.A."/>
            <person name="Rocap G."/>
            <person name="Roy S.W."/>
            <person name="Sarai C."/>
            <person name="Schaack S."/>
            <person name="Shirato S."/>
            <person name="Slamovits C.H."/>
            <person name="Spencer D.F."/>
            <person name="Suzuki S."/>
            <person name="Worden A.Z."/>
            <person name="Zauner S."/>
            <person name="Barry K."/>
            <person name="Bell C."/>
            <person name="Bharti A.K."/>
            <person name="Crow J.A."/>
            <person name="Grimwood J."/>
            <person name="Kramer R."/>
            <person name="Lindquist E."/>
            <person name="Lucas S."/>
            <person name="Salamov A."/>
            <person name="McFadden G.I."/>
            <person name="Lane C.E."/>
            <person name="Keeling P.J."/>
            <person name="Gray M.W."/>
            <person name="Grigoriev I.V."/>
            <person name="Archibald J.M."/>
        </authorList>
    </citation>
    <scope>NUCLEOTIDE SEQUENCE</scope>
    <source>
        <strain evidence="8">CCMP2712</strain>
    </source>
</reference>
<feature type="compositionally biased region" description="Low complexity" evidence="3">
    <location>
        <begin position="773"/>
        <end position="817"/>
    </location>
</feature>
<evidence type="ECO:0000259" key="5">
    <source>
        <dbReference type="PROSITE" id="PS50195"/>
    </source>
</evidence>
<feature type="compositionally biased region" description="Basic and acidic residues" evidence="3">
    <location>
        <begin position="1131"/>
        <end position="1164"/>
    </location>
</feature>
<evidence type="ECO:0000313" key="7">
    <source>
        <dbReference type="EnsemblProtists" id="EKX45961"/>
    </source>
</evidence>
<feature type="chain" id="PRO_5008771110" description="PX domain-containing protein" evidence="4">
    <location>
        <begin position="22"/>
        <end position="1213"/>
    </location>
</feature>
<feature type="compositionally biased region" description="Low complexity" evidence="3">
    <location>
        <begin position="843"/>
        <end position="878"/>
    </location>
</feature>
<proteinExistence type="predicted"/>
<dbReference type="EnsemblProtists" id="EKX45961">
    <property type="protein sequence ID" value="EKX45961"/>
    <property type="gene ID" value="GUITHDRAFT_138454"/>
</dbReference>
<dbReference type="RefSeq" id="XP_005832941.1">
    <property type="nucleotide sequence ID" value="XM_005832884.1"/>
</dbReference>
<dbReference type="OrthoDB" id="271164at2759"/>
<dbReference type="Pfam" id="PF02263">
    <property type="entry name" value="GBP"/>
    <property type="match status" value="1"/>
</dbReference>
<keyword evidence="4" id="KW-0732">Signal</keyword>
<dbReference type="PANTHER" id="PTHR24216">
    <property type="entry name" value="PAXILLIN-RELATED"/>
    <property type="match status" value="1"/>
</dbReference>
<dbReference type="SMART" id="SM00312">
    <property type="entry name" value="PX"/>
    <property type="match status" value="1"/>
</dbReference>
<evidence type="ECO:0000313" key="8">
    <source>
        <dbReference type="Proteomes" id="UP000011087"/>
    </source>
</evidence>
<dbReference type="Gene3D" id="3.40.50.300">
    <property type="entry name" value="P-loop containing nucleotide triphosphate hydrolases"/>
    <property type="match status" value="1"/>
</dbReference>
<dbReference type="AlphaFoldDB" id="L1JBS0"/>
<dbReference type="PaxDb" id="55529-EKX45961"/>